<dbReference type="RefSeq" id="WP_150783545.1">
    <property type="nucleotide sequence ID" value="NZ_CABVII010000004.1"/>
</dbReference>
<proteinExistence type="predicted"/>
<dbReference type="Pfam" id="PF19619">
    <property type="entry name" value="DUF6124"/>
    <property type="match status" value="1"/>
</dbReference>
<dbReference type="OrthoDB" id="7005828at2"/>
<evidence type="ECO:0000313" key="2">
    <source>
        <dbReference type="EMBL" id="VVO71153.1"/>
    </source>
</evidence>
<dbReference type="EMBL" id="CABVII010000004">
    <property type="protein sequence ID" value="VVO71153.1"/>
    <property type="molecule type" value="Genomic_DNA"/>
</dbReference>
<reference evidence="2 3" key="1">
    <citation type="submission" date="2019-09" db="EMBL/GenBank/DDBJ databases">
        <authorList>
            <person name="Chandra G."/>
            <person name="Truman W A."/>
        </authorList>
    </citation>
    <scope>NUCLEOTIDE SEQUENCE [LARGE SCALE GENOMIC DNA]</scope>
    <source>
        <strain evidence="2">PS862</strain>
    </source>
</reference>
<accession>A0A5E7II75</accession>
<organism evidence="2 3">
    <name type="scientific">Pseudomonas fluorescens</name>
    <dbReference type="NCBI Taxonomy" id="294"/>
    <lineage>
        <taxon>Bacteria</taxon>
        <taxon>Pseudomonadati</taxon>
        <taxon>Pseudomonadota</taxon>
        <taxon>Gammaproteobacteria</taxon>
        <taxon>Pseudomonadales</taxon>
        <taxon>Pseudomonadaceae</taxon>
        <taxon>Pseudomonas</taxon>
    </lineage>
</organism>
<sequence length="128" mass="13883">MFKVTPNPPDTDPTSLHEPADSEPSNSEKYDEVVKRALDFYANPAAHAAVIKATPRQLDSMFIVNPQIDVETLLDHACESLASANVMAMDLADHLDGTSRNALLGIAQVIMLGELAVNRALDRIDPSE</sequence>
<evidence type="ECO:0000313" key="3">
    <source>
        <dbReference type="Proteomes" id="UP000385207"/>
    </source>
</evidence>
<evidence type="ECO:0000256" key="1">
    <source>
        <dbReference type="SAM" id="MobiDB-lite"/>
    </source>
</evidence>
<protein>
    <recommendedName>
        <fullName evidence="4">DUF3077 domain-containing protein</fullName>
    </recommendedName>
</protein>
<dbReference type="AlphaFoldDB" id="A0A5E7II75"/>
<evidence type="ECO:0008006" key="4">
    <source>
        <dbReference type="Google" id="ProtNLM"/>
    </source>
</evidence>
<gene>
    <name evidence="2" type="ORF">PS862_01344</name>
</gene>
<feature type="region of interest" description="Disordered" evidence="1">
    <location>
        <begin position="1"/>
        <end position="29"/>
    </location>
</feature>
<name>A0A5E7II75_PSEFL</name>
<dbReference type="Proteomes" id="UP000385207">
    <property type="component" value="Unassembled WGS sequence"/>
</dbReference>
<feature type="compositionally biased region" description="Pro residues" evidence="1">
    <location>
        <begin position="1"/>
        <end position="11"/>
    </location>
</feature>